<name>A0A9P5U3N2_9AGAR</name>
<comment type="caution">
    <text evidence="1">The sequence shown here is derived from an EMBL/GenBank/DDBJ whole genome shotgun (WGS) entry which is preliminary data.</text>
</comment>
<sequence length="458" mass="52310">MSSDSENIEKSKNISENIENNKKIENSDDIYRVFYNVNGTLERNPVIYHRKEIPSLVVDLVIHEIIYPCICERHGYTQADVEQTDISVYNISAEDFKAIRIQAKRDSAVTLPTNGLVVDEDEIGAEAHHVAGSVLLDLGEGLHLGSFIHMADLHHNKIIRLVQDSLPSFVRTFLETLGSKRFFPEDEHARLSKELEKTGHQTTKLFAASDVSIKDSAVSLKNSTVSLENNAIPLKSLENSIVSLEDNAALQASARKVDHYISLHKFLVALDRISTLIQTNGLQEVTSRVFFVDLGINLLLSMKSFRRDQRVAIYPSTKPWPIKQLVLTVVDQTPPTYFSYKLKSDFGIWEVLPRLLTETQSQVDKEDYYRLLLQGGSIVRLVSAVQKEDEKPRQFILPLVYVDQLWQDVRFLLMFQQDGEVCYFEKVFDLTLMDDSLCFLLHLYNLLDYIRSVNDEVL</sequence>
<dbReference type="Proteomes" id="UP000772434">
    <property type="component" value="Unassembled WGS sequence"/>
</dbReference>
<reference evidence="1" key="1">
    <citation type="submission" date="2020-11" db="EMBL/GenBank/DDBJ databases">
        <authorList>
            <consortium name="DOE Joint Genome Institute"/>
            <person name="Ahrendt S."/>
            <person name="Riley R."/>
            <person name="Andreopoulos W."/>
            <person name="Labutti K."/>
            <person name="Pangilinan J."/>
            <person name="Ruiz-Duenas F.J."/>
            <person name="Barrasa J.M."/>
            <person name="Sanchez-Garcia M."/>
            <person name="Camarero S."/>
            <person name="Miyauchi S."/>
            <person name="Serrano A."/>
            <person name="Linde D."/>
            <person name="Babiker R."/>
            <person name="Drula E."/>
            <person name="Ayuso-Fernandez I."/>
            <person name="Pacheco R."/>
            <person name="Padilla G."/>
            <person name="Ferreira P."/>
            <person name="Barriuso J."/>
            <person name="Kellner H."/>
            <person name="Castanera R."/>
            <person name="Alfaro M."/>
            <person name="Ramirez L."/>
            <person name="Pisabarro A.G."/>
            <person name="Kuo A."/>
            <person name="Tritt A."/>
            <person name="Lipzen A."/>
            <person name="He G."/>
            <person name="Yan M."/>
            <person name="Ng V."/>
            <person name="Cullen D."/>
            <person name="Martin F."/>
            <person name="Rosso M.-N."/>
            <person name="Henrissat B."/>
            <person name="Hibbett D."/>
            <person name="Martinez A.T."/>
            <person name="Grigoriev I.V."/>
        </authorList>
    </citation>
    <scope>NUCLEOTIDE SEQUENCE</scope>
    <source>
        <strain evidence="1">AH 40177</strain>
    </source>
</reference>
<dbReference type="EMBL" id="JADNRY010000117">
    <property type="protein sequence ID" value="KAF9064699.1"/>
    <property type="molecule type" value="Genomic_DNA"/>
</dbReference>
<accession>A0A9P5U3N2</accession>
<gene>
    <name evidence="1" type="ORF">BDP27DRAFT_1366991</name>
</gene>
<evidence type="ECO:0000313" key="1">
    <source>
        <dbReference type="EMBL" id="KAF9064699.1"/>
    </source>
</evidence>
<protein>
    <submittedName>
        <fullName evidence="1">Uncharacterized protein</fullName>
    </submittedName>
</protein>
<proteinExistence type="predicted"/>
<dbReference type="AlphaFoldDB" id="A0A9P5U3N2"/>
<evidence type="ECO:0000313" key="2">
    <source>
        <dbReference type="Proteomes" id="UP000772434"/>
    </source>
</evidence>
<dbReference type="OrthoDB" id="4062651at2759"/>
<organism evidence="1 2">
    <name type="scientific">Rhodocollybia butyracea</name>
    <dbReference type="NCBI Taxonomy" id="206335"/>
    <lineage>
        <taxon>Eukaryota</taxon>
        <taxon>Fungi</taxon>
        <taxon>Dikarya</taxon>
        <taxon>Basidiomycota</taxon>
        <taxon>Agaricomycotina</taxon>
        <taxon>Agaricomycetes</taxon>
        <taxon>Agaricomycetidae</taxon>
        <taxon>Agaricales</taxon>
        <taxon>Marasmiineae</taxon>
        <taxon>Omphalotaceae</taxon>
        <taxon>Rhodocollybia</taxon>
    </lineage>
</organism>
<keyword evidence="2" id="KW-1185">Reference proteome</keyword>